<dbReference type="EMBL" id="FNBD01000005">
    <property type="protein sequence ID" value="SDE92851.1"/>
    <property type="molecule type" value="Genomic_DNA"/>
</dbReference>
<dbReference type="RefSeq" id="WP_074538288.1">
    <property type="nucleotide sequence ID" value="NZ_FNBD01000005.1"/>
</dbReference>
<dbReference type="PANTHER" id="PTHR46361">
    <property type="entry name" value="ELECTRON CARRIER/ PROTEIN DISULFIDE OXIDOREDUCTASE"/>
    <property type="match status" value="1"/>
</dbReference>
<dbReference type="Proteomes" id="UP000182114">
    <property type="component" value="Unassembled WGS sequence"/>
</dbReference>
<keyword evidence="4" id="KW-1185">Reference proteome</keyword>
<evidence type="ECO:0000256" key="1">
    <source>
        <dbReference type="SAM" id="SignalP"/>
    </source>
</evidence>
<accession>A0A1G7GXM6</accession>
<gene>
    <name evidence="3" type="ORF">SAMN04487992_105125</name>
</gene>
<evidence type="ECO:0000313" key="3">
    <source>
        <dbReference type="EMBL" id="SDE92851.1"/>
    </source>
</evidence>
<organism evidence="3 4">
    <name type="scientific">Cellulophaga baltica</name>
    <dbReference type="NCBI Taxonomy" id="76594"/>
    <lineage>
        <taxon>Bacteria</taxon>
        <taxon>Pseudomonadati</taxon>
        <taxon>Bacteroidota</taxon>
        <taxon>Flavobacteriia</taxon>
        <taxon>Flavobacteriales</taxon>
        <taxon>Flavobacteriaceae</taxon>
        <taxon>Cellulophaga</taxon>
    </lineage>
</organism>
<feature type="chain" id="PRO_5010263304" description="DUF547 domain-containing protein" evidence="1">
    <location>
        <begin position="23"/>
        <end position="243"/>
    </location>
</feature>
<sequence>MKVFTLILFTLFSLSFTSTSNSVPNTNSKPSHAEWNTLLGKYVDQKGNVNYKDFKKDAFALSTYLDSLAKNAPTDQWSKDEKLAYYINLYNAATVKLILDNYPVKSIKDIKSPWDQEWVKIGNKTYSLGTIEHKILRKMNEPRIHFAINCASYSCPKLENTAYLPATMEAQLQKATFSFINDTTRNTISENELQLSNIFKWYKSDFTTKVSLQEYIKPYSKIAISTDAKVKYLDYNWSLNEIK</sequence>
<feature type="signal peptide" evidence="1">
    <location>
        <begin position="1"/>
        <end position="22"/>
    </location>
</feature>
<proteinExistence type="predicted"/>
<dbReference type="PANTHER" id="PTHR46361:SF3">
    <property type="entry name" value="ELECTRON CARRIER_ PROTEIN DISULFIDE OXIDOREDUCTASE"/>
    <property type="match status" value="1"/>
</dbReference>
<name>A0A1G7GXM6_9FLAO</name>
<dbReference type="eggNOG" id="COG0398">
    <property type="taxonomic scope" value="Bacteria"/>
</dbReference>
<keyword evidence="1" id="KW-0732">Signal</keyword>
<reference evidence="4" key="1">
    <citation type="submission" date="2016-10" db="EMBL/GenBank/DDBJ databases">
        <authorList>
            <person name="Varghese N."/>
            <person name="Submissions S."/>
        </authorList>
    </citation>
    <scope>NUCLEOTIDE SEQUENCE [LARGE SCALE GENOMIC DNA]</scope>
    <source>
        <strain evidence="4">DSM 24729</strain>
    </source>
</reference>
<evidence type="ECO:0000259" key="2">
    <source>
        <dbReference type="Pfam" id="PF04784"/>
    </source>
</evidence>
<dbReference type="Pfam" id="PF04784">
    <property type="entry name" value="DUF547"/>
    <property type="match status" value="1"/>
</dbReference>
<evidence type="ECO:0000313" key="4">
    <source>
        <dbReference type="Proteomes" id="UP000182114"/>
    </source>
</evidence>
<protein>
    <recommendedName>
        <fullName evidence="2">DUF547 domain-containing protein</fullName>
    </recommendedName>
</protein>
<dbReference type="AlphaFoldDB" id="A0A1G7GXM6"/>
<feature type="domain" description="DUF547" evidence="2">
    <location>
        <begin position="75"/>
        <end position="180"/>
    </location>
</feature>
<dbReference type="InterPro" id="IPR006869">
    <property type="entry name" value="DUF547"/>
</dbReference>